<evidence type="ECO:0000256" key="1">
    <source>
        <dbReference type="ARBA" id="ARBA00022898"/>
    </source>
</evidence>
<dbReference type="CDD" id="cd06824">
    <property type="entry name" value="PLPDE_III_Yggs_like"/>
    <property type="match status" value="1"/>
</dbReference>
<dbReference type="GO" id="GO:0030170">
    <property type="term" value="F:pyridoxal phosphate binding"/>
    <property type="evidence" value="ECO:0007669"/>
    <property type="project" value="UniProtKB-UniRule"/>
</dbReference>
<organism evidence="7 9">
    <name type="scientific">Pseudomonas grimontii</name>
    <dbReference type="NCBI Taxonomy" id="129847"/>
    <lineage>
        <taxon>Bacteria</taxon>
        <taxon>Pseudomonadati</taxon>
        <taxon>Pseudomonadota</taxon>
        <taxon>Gammaproteobacteria</taxon>
        <taxon>Pseudomonadales</taxon>
        <taxon>Pseudomonadaceae</taxon>
        <taxon>Pseudomonas</taxon>
    </lineage>
</organism>
<dbReference type="HAMAP" id="MF_02087">
    <property type="entry name" value="PLP_homeostasis"/>
    <property type="match status" value="1"/>
</dbReference>
<reference evidence="6 8" key="1">
    <citation type="submission" date="2016-10" db="EMBL/GenBank/DDBJ databases">
        <authorList>
            <person name="Varghese N."/>
            <person name="Submissions S."/>
        </authorList>
    </citation>
    <scope>NUCLEOTIDE SEQUENCE [LARGE SCALE GENOMIC DNA]</scope>
    <source>
        <strain evidence="6 8">BS2976</strain>
    </source>
</reference>
<evidence type="ECO:0000313" key="8">
    <source>
        <dbReference type="Proteomes" id="UP000198740"/>
    </source>
</evidence>
<dbReference type="InterPro" id="IPR011078">
    <property type="entry name" value="PyrdxlP_homeostasis"/>
</dbReference>
<proteinExistence type="inferred from homology"/>
<evidence type="ECO:0000256" key="3">
    <source>
        <dbReference type="PIRSR" id="PIRSR004848-1"/>
    </source>
</evidence>
<gene>
    <name evidence="7" type="ORF">FIV39_16450</name>
    <name evidence="6" type="ORF">SAMN04490186_2364</name>
</gene>
<evidence type="ECO:0000313" key="7">
    <source>
        <dbReference type="EMBL" id="TWR64871.1"/>
    </source>
</evidence>
<protein>
    <recommendedName>
        <fullName evidence="2">Pyridoxal phosphate homeostasis protein</fullName>
        <shortName evidence="2">PLP homeostasis protein</shortName>
    </recommendedName>
</protein>
<feature type="modified residue" description="N6-(pyridoxal phosphate)lysine" evidence="2 3">
    <location>
        <position position="36"/>
    </location>
</feature>
<accession>A0A1H1EKB2</accession>
<sequence>MSTIADNIGQVSQRIRAAADAVQRDANSIHLLAVSKTKPAQAVREAYAAGMRDFGENYLQEALGKQAELTDLPLSWHFIGPIQSNKTRAIAENFAWVHSVDRLKIAQRLSEQRPAELPPLNICIQVNVSGEASKSGCTPADLPALANAISALPRLKLRGLMAIPEPTEDRAEQDAAFARVRDLQNSLNLPLDTLSMGMSHDLESAIAQGATWVRIGTALFGARDYGQP</sequence>
<comment type="similarity">
    <text evidence="2 4">Belongs to the pyridoxal phosphate-binding protein YggS/PROSC family.</text>
</comment>
<dbReference type="PANTHER" id="PTHR10146:SF14">
    <property type="entry name" value="PYRIDOXAL PHOSPHATE HOMEOSTASIS PROTEIN"/>
    <property type="match status" value="1"/>
</dbReference>
<comment type="caution">
    <text evidence="7">The sequence shown here is derived from an EMBL/GenBank/DDBJ whole genome shotgun (WGS) entry which is preliminary data.</text>
</comment>
<dbReference type="RefSeq" id="WP_090401654.1">
    <property type="nucleotide sequence ID" value="NZ_FNKM01000002.1"/>
</dbReference>
<dbReference type="Proteomes" id="UP000317267">
    <property type="component" value="Unassembled WGS sequence"/>
</dbReference>
<dbReference type="OrthoDB" id="9804072at2"/>
<comment type="function">
    <text evidence="2">Pyridoxal 5'-phosphate (PLP)-binding protein, which is involved in PLP homeostasis.</text>
</comment>
<dbReference type="Gene3D" id="3.20.20.10">
    <property type="entry name" value="Alanine racemase"/>
    <property type="match status" value="1"/>
</dbReference>
<dbReference type="AlphaFoldDB" id="A0A1H1EKB2"/>
<evidence type="ECO:0000259" key="5">
    <source>
        <dbReference type="Pfam" id="PF01168"/>
    </source>
</evidence>
<dbReference type="Proteomes" id="UP000198740">
    <property type="component" value="Unassembled WGS sequence"/>
</dbReference>
<keyword evidence="8" id="KW-1185">Reference proteome</keyword>
<dbReference type="SUPFAM" id="SSF51419">
    <property type="entry name" value="PLP-binding barrel"/>
    <property type="match status" value="1"/>
</dbReference>
<dbReference type="FunFam" id="3.20.20.10:FF:000004">
    <property type="entry name" value="Pyridoxal phosphate homeostasis protein"/>
    <property type="match status" value="1"/>
</dbReference>
<dbReference type="PROSITE" id="PS01211">
    <property type="entry name" value="UPF0001"/>
    <property type="match status" value="1"/>
</dbReference>
<evidence type="ECO:0000313" key="6">
    <source>
        <dbReference type="EMBL" id="SDQ89221.1"/>
    </source>
</evidence>
<dbReference type="PANTHER" id="PTHR10146">
    <property type="entry name" value="PROLINE SYNTHETASE CO-TRANSCRIBED BACTERIAL HOMOLOG PROTEIN"/>
    <property type="match status" value="1"/>
</dbReference>
<comment type="cofactor">
    <cofactor evidence="3">
        <name>pyridoxal 5'-phosphate</name>
        <dbReference type="ChEBI" id="CHEBI:597326"/>
    </cofactor>
</comment>
<dbReference type="Pfam" id="PF01168">
    <property type="entry name" value="Ala_racemase_N"/>
    <property type="match status" value="1"/>
</dbReference>
<name>A0A1H1EKB2_9PSED</name>
<dbReference type="NCBIfam" id="TIGR00044">
    <property type="entry name" value="YggS family pyridoxal phosphate-dependent enzyme"/>
    <property type="match status" value="1"/>
</dbReference>
<dbReference type="InterPro" id="IPR029066">
    <property type="entry name" value="PLP-binding_barrel"/>
</dbReference>
<reference evidence="7 9" key="2">
    <citation type="submission" date="2019-06" db="EMBL/GenBank/DDBJ databases">
        <title>Pseudomonas bimorpha sp. nov. isolated from bovine raw milk and skim milk concentrate.</title>
        <authorList>
            <person name="Hofmann K."/>
            <person name="Huptas C."/>
            <person name="Doll E."/>
            <person name="Scherer S."/>
            <person name="Wenning M."/>
        </authorList>
    </citation>
    <scope>NUCLEOTIDE SEQUENCE [LARGE SCALE GENOMIC DNA]</scope>
    <source>
        <strain evidence="7 9">DSM 17515</strain>
    </source>
</reference>
<evidence type="ECO:0000256" key="4">
    <source>
        <dbReference type="RuleBase" id="RU004514"/>
    </source>
</evidence>
<evidence type="ECO:0000313" key="9">
    <source>
        <dbReference type="Proteomes" id="UP000317267"/>
    </source>
</evidence>
<keyword evidence="1 2" id="KW-0663">Pyridoxal phosphate</keyword>
<dbReference type="InterPro" id="IPR001608">
    <property type="entry name" value="Ala_racemase_N"/>
</dbReference>
<feature type="domain" description="Alanine racemase N-terminal" evidence="5">
    <location>
        <begin position="13"/>
        <end position="223"/>
    </location>
</feature>
<dbReference type="EMBL" id="FNKM01000002">
    <property type="protein sequence ID" value="SDQ89221.1"/>
    <property type="molecule type" value="Genomic_DNA"/>
</dbReference>
<evidence type="ECO:0000256" key="2">
    <source>
        <dbReference type="HAMAP-Rule" id="MF_02087"/>
    </source>
</evidence>
<dbReference type="EMBL" id="VFES01000010">
    <property type="protein sequence ID" value="TWR64871.1"/>
    <property type="molecule type" value="Genomic_DNA"/>
</dbReference>
<dbReference type="PIRSF" id="PIRSF004848">
    <property type="entry name" value="YBL036c_PLPDEIII"/>
    <property type="match status" value="1"/>
</dbReference>